<keyword evidence="2" id="KW-1185">Reference proteome</keyword>
<accession>A0ABR8EL14</accession>
<proteinExistence type="predicted"/>
<gene>
    <name evidence="1" type="ORF">H6G72_26635</name>
</gene>
<organism evidence="1 2">
    <name type="scientific">Planktothricoides raciborskii FACHB-1370</name>
    <dbReference type="NCBI Taxonomy" id="2949576"/>
    <lineage>
        <taxon>Bacteria</taxon>
        <taxon>Bacillati</taxon>
        <taxon>Cyanobacteriota</taxon>
        <taxon>Cyanophyceae</taxon>
        <taxon>Oscillatoriophycideae</taxon>
        <taxon>Oscillatoriales</taxon>
        <taxon>Oscillatoriaceae</taxon>
        <taxon>Planktothricoides</taxon>
    </lineage>
</organism>
<evidence type="ECO:0000313" key="1">
    <source>
        <dbReference type="EMBL" id="MBD2547341.1"/>
    </source>
</evidence>
<sequence length="46" mass="4689">MRTQSLLAPLSCSALISAGLGLLMPVLPALAVTSEVNNINPVSILV</sequence>
<protein>
    <submittedName>
        <fullName evidence="1">Uncharacterized protein</fullName>
    </submittedName>
</protein>
<reference evidence="1 2" key="1">
    <citation type="journal article" date="2020" name="ISME J.">
        <title>Comparative genomics reveals insights into cyanobacterial evolution and habitat adaptation.</title>
        <authorList>
            <person name="Chen M.Y."/>
            <person name="Teng W.K."/>
            <person name="Zhao L."/>
            <person name="Hu C.X."/>
            <person name="Zhou Y.K."/>
            <person name="Han B.P."/>
            <person name="Song L.R."/>
            <person name="Shu W.S."/>
        </authorList>
    </citation>
    <scope>NUCLEOTIDE SEQUENCE [LARGE SCALE GENOMIC DNA]</scope>
    <source>
        <strain evidence="1 2">FACHB-1370</strain>
    </source>
</reference>
<name>A0ABR8EL14_9CYAN</name>
<dbReference type="Proteomes" id="UP000641954">
    <property type="component" value="Unassembled WGS sequence"/>
</dbReference>
<evidence type="ECO:0000313" key="2">
    <source>
        <dbReference type="Proteomes" id="UP000641954"/>
    </source>
</evidence>
<comment type="caution">
    <text evidence="1">The sequence shown here is derived from an EMBL/GenBank/DDBJ whole genome shotgun (WGS) entry which is preliminary data.</text>
</comment>
<dbReference type="EMBL" id="JACJSK010000067">
    <property type="protein sequence ID" value="MBD2547341.1"/>
    <property type="molecule type" value="Genomic_DNA"/>
</dbReference>